<dbReference type="GO" id="GO:0008766">
    <property type="term" value="F:UDP-N-acetylmuramoylalanyl-D-glutamyl-2,6-diaminopimelate-D-alanyl-D-alanine ligase activity"/>
    <property type="evidence" value="ECO:0007669"/>
    <property type="project" value="RHEA"/>
</dbReference>
<dbReference type="UniPathway" id="UPA00219"/>
<keyword evidence="6 10" id="KW-0133">Cell shape</keyword>
<dbReference type="SUPFAM" id="SSF63418">
    <property type="entry name" value="MurE/MurF N-terminal domain"/>
    <property type="match status" value="1"/>
</dbReference>
<sequence length="460" mass="49972">MQKITCRDILEATKGKLISGEADTEVLRVSTDSRKIIDGDLFIPLKGERFDGHDYIPAALEAGARAVLTHKDIGPVYSKCVIRVDNTSTALLDLAGWYRRKFDIPFVGITGSVGKTSTKDMVAGVLSRKFRVLKTEGNFNNEIGLPLTIFNLDSSHQAAVIEMGMSGFGEISRLTAVARPDIAIITNIGVSHIEKLGSRQNILKAKMEILEGLSEKGLVVLNGDDKLLYGLKDLLNFRTVFYGIDECCDYQAYNIHTAGEQGTSFEITVGAEDYKVHVPAPGVHNVYNALAAIAVGLELGLTMNEIIDGIASFAPGNMRMNIINRGDIKIIDDTYNASPQSMEAAITVLKDISAGNRRTVAVLGDMLEMGEWAYDAHYNVGKFAASKKIDYIITVGDNGRVIAKGALESGFDANCAFSFNNNAEVNRFLKDFVKSGDVILVKGSRGMKMEEIIRQLTGGA</sequence>
<keyword evidence="3 10" id="KW-0132">Cell division</keyword>
<dbReference type="PANTHER" id="PTHR43024:SF1">
    <property type="entry name" value="UDP-N-ACETYLMURAMOYL-TRIPEPTIDE--D-ALANYL-D-ALANINE LIGASE"/>
    <property type="match status" value="1"/>
</dbReference>
<dbReference type="SUPFAM" id="SSF53623">
    <property type="entry name" value="MurD-like peptide ligases, catalytic domain"/>
    <property type="match status" value="1"/>
</dbReference>
<dbReference type="PANTHER" id="PTHR43024">
    <property type="entry name" value="UDP-N-ACETYLMURAMOYL-TRIPEPTIDE--D-ALANYL-D-ALANINE LIGASE"/>
    <property type="match status" value="1"/>
</dbReference>
<dbReference type="InterPro" id="IPR005863">
    <property type="entry name" value="UDP-N-AcMur_synth"/>
</dbReference>
<dbReference type="GO" id="GO:0051301">
    <property type="term" value="P:cell division"/>
    <property type="evidence" value="ECO:0007669"/>
    <property type="project" value="UniProtKB-KW"/>
</dbReference>
<evidence type="ECO:0000256" key="8">
    <source>
        <dbReference type="ARBA" id="ARBA00023306"/>
    </source>
</evidence>
<dbReference type="AlphaFoldDB" id="A0A2K2FJ41"/>
<keyword evidence="9 10" id="KW-0961">Cell wall biogenesis/degradation</keyword>
<evidence type="ECO:0000256" key="7">
    <source>
        <dbReference type="ARBA" id="ARBA00022984"/>
    </source>
</evidence>
<dbReference type="Gene3D" id="3.40.1190.10">
    <property type="entry name" value="Mur-like, catalytic domain"/>
    <property type="match status" value="1"/>
</dbReference>
<dbReference type="GO" id="GO:0009252">
    <property type="term" value="P:peptidoglycan biosynthetic process"/>
    <property type="evidence" value="ECO:0007669"/>
    <property type="project" value="UniProtKB-UniRule"/>
</dbReference>
<comment type="catalytic activity">
    <reaction evidence="10 11">
        <text>D-alanyl-D-alanine + UDP-N-acetyl-alpha-D-muramoyl-L-alanyl-gamma-D-glutamyl-meso-2,6-diaminopimelate + ATP = UDP-N-acetyl-alpha-D-muramoyl-L-alanyl-gamma-D-glutamyl-meso-2,6-diaminopimeloyl-D-alanyl-D-alanine + ADP + phosphate + H(+)</text>
        <dbReference type="Rhea" id="RHEA:28374"/>
        <dbReference type="ChEBI" id="CHEBI:15378"/>
        <dbReference type="ChEBI" id="CHEBI:30616"/>
        <dbReference type="ChEBI" id="CHEBI:43474"/>
        <dbReference type="ChEBI" id="CHEBI:57822"/>
        <dbReference type="ChEBI" id="CHEBI:61386"/>
        <dbReference type="ChEBI" id="CHEBI:83905"/>
        <dbReference type="ChEBI" id="CHEBI:456216"/>
        <dbReference type="EC" id="6.3.2.10"/>
    </reaction>
</comment>
<organism evidence="15 16">
    <name type="scientific">Clostridium thermosuccinogenes</name>
    <dbReference type="NCBI Taxonomy" id="84032"/>
    <lineage>
        <taxon>Bacteria</taxon>
        <taxon>Bacillati</taxon>
        <taxon>Bacillota</taxon>
        <taxon>Clostridia</taxon>
        <taxon>Eubacteriales</taxon>
        <taxon>Clostridiaceae</taxon>
        <taxon>Clostridium</taxon>
    </lineage>
</organism>
<name>A0A2K2FJ41_9CLOT</name>
<reference evidence="16" key="1">
    <citation type="submission" date="2017-06" db="EMBL/GenBank/DDBJ databases">
        <title>Investigating the central metabolism of Clostridium thermosuccinogenes.</title>
        <authorList>
            <person name="Koendjbiharie J.G."/>
            <person name="Van Kranenburg R."/>
            <person name="Vriesendorp B."/>
        </authorList>
    </citation>
    <scope>NUCLEOTIDE SEQUENCE [LARGE SCALE GENOMIC DNA]</scope>
    <source>
        <strain evidence="16">DSM 5806</strain>
    </source>
</reference>
<dbReference type="GO" id="GO:0047480">
    <property type="term" value="F:UDP-N-acetylmuramoyl-tripeptide-D-alanyl-D-alanine ligase activity"/>
    <property type="evidence" value="ECO:0007669"/>
    <property type="project" value="UniProtKB-UniRule"/>
</dbReference>
<feature type="domain" description="Mur ligase C-terminal" evidence="13">
    <location>
        <begin position="318"/>
        <end position="445"/>
    </location>
</feature>
<dbReference type="Gene3D" id="3.90.190.20">
    <property type="entry name" value="Mur ligase, C-terminal domain"/>
    <property type="match status" value="1"/>
</dbReference>
<dbReference type="GO" id="GO:0005737">
    <property type="term" value="C:cytoplasm"/>
    <property type="evidence" value="ECO:0007669"/>
    <property type="project" value="UniProtKB-SubCell"/>
</dbReference>
<keyword evidence="4 10" id="KW-0547">Nucleotide-binding</keyword>
<evidence type="ECO:0000256" key="11">
    <source>
        <dbReference type="RuleBase" id="RU004136"/>
    </source>
</evidence>
<evidence type="ECO:0000256" key="10">
    <source>
        <dbReference type="HAMAP-Rule" id="MF_02019"/>
    </source>
</evidence>
<dbReference type="Pfam" id="PF02875">
    <property type="entry name" value="Mur_ligase_C"/>
    <property type="match status" value="1"/>
</dbReference>
<evidence type="ECO:0000256" key="1">
    <source>
        <dbReference type="ARBA" id="ARBA00022490"/>
    </source>
</evidence>
<feature type="binding site" evidence="10">
    <location>
        <begin position="111"/>
        <end position="117"/>
    </location>
    <ligand>
        <name>ATP</name>
        <dbReference type="ChEBI" id="CHEBI:30616"/>
    </ligand>
</feature>
<comment type="subcellular location">
    <subcellularLocation>
        <location evidence="10 11">Cytoplasm</location>
    </subcellularLocation>
</comment>
<dbReference type="OrthoDB" id="9801978at2"/>
<keyword evidence="7 10" id="KW-0573">Peptidoglycan synthesis</keyword>
<dbReference type="InterPro" id="IPR000713">
    <property type="entry name" value="Mur_ligase_N"/>
</dbReference>
<dbReference type="InterPro" id="IPR013221">
    <property type="entry name" value="Mur_ligase_cen"/>
</dbReference>
<comment type="pathway">
    <text evidence="10 11">Cell wall biogenesis; peptidoglycan biosynthesis.</text>
</comment>
<dbReference type="KEGG" id="cthd:CDO33_06555"/>
<comment type="similarity">
    <text evidence="10">Belongs to the MurCDEF family. MurF subfamily.</text>
</comment>
<evidence type="ECO:0000256" key="5">
    <source>
        <dbReference type="ARBA" id="ARBA00022840"/>
    </source>
</evidence>
<keyword evidence="5 10" id="KW-0067">ATP-binding</keyword>
<evidence type="ECO:0000259" key="14">
    <source>
        <dbReference type="Pfam" id="PF08245"/>
    </source>
</evidence>
<evidence type="ECO:0000256" key="9">
    <source>
        <dbReference type="ARBA" id="ARBA00023316"/>
    </source>
</evidence>
<dbReference type="SUPFAM" id="SSF53244">
    <property type="entry name" value="MurD-like peptide ligases, peptide-binding domain"/>
    <property type="match status" value="1"/>
</dbReference>
<dbReference type="GO" id="GO:0008360">
    <property type="term" value="P:regulation of cell shape"/>
    <property type="evidence" value="ECO:0007669"/>
    <property type="project" value="UniProtKB-KW"/>
</dbReference>
<evidence type="ECO:0000313" key="15">
    <source>
        <dbReference type="EMBL" id="PNU00783.1"/>
    </source>
</evidence>
<evidence type="ECO:0000259" key="13">
    <source>
        <dbReference type="Pfam" id="PF02875"/>
    </source>
</evidence>
<keyword evidence="1 10" id="KW-0963">Cytoplasm</keyword>
<dbReference type="EMBL" id="NIOJ01000007">
    <property type="protein sequence ID" value="PNU00783.1"/>
    <property type="molecule type" value="Genomic_DNA"/>
</dbReference>
<keyword evidence="2 10" id="KW-0436">Ligase</keyword>
<evidence type="ECO:0000256" key="6">
    <source>
        <dbReference type="ARBA" id="ARBA00022960"/>
    </source>
</evidence>
<dbReference type="GO" id="GO:0071555">
    <property type="term" value="P:cell wall organization"/>
    <property type="evidence" value="ECO:0007669"/>
    <property type="project" value="UniProtKB-KW"/>
</dbReference>
<dbReference type="Proteomes" id="UP000236151">
    <property type="component" value="Unassembled WGS sequence"/>
</dbReference>
<dbReference type="Pfam" id="PF01225">
    <property type="entry name" value="Mur_ligase"/>
    <property type="match status" value="1"/>
</dbReference>
<feature type="domain" description="Mur ligase N-terminal catalytic" evidence="12">
    <location>
        <begin position="29"/>
        <end position="83"/>
    </location>
</feature>
<dbReference type="Pfam" id="PF08245">
    <property type="entry name" value="Mur_ligase_M"/>
    <property type="match status" value="1"/>
</dbReference>
<dbReference type="InterPro" id="IPR051046">
    <property type="entry name" value="MurCDEF_CellWall_CoF430Synth"/>
</dbReference>
<evidence type="ECO:0000256" key="3">
    <source>
        <dbReference type="ARBA" id="ARBA00022618"/>
    </source>
</evidence>
<evidence type="ECO:0000313" key="16">
    <source>
        <dbReference type="Proteomes" id="UP000236151"/>
    </source>
</evidence>
<dbReference type="InterPro" id="IPR036565">
    <property type="entry name" value="Mur-like_cat_sf"/>
</dbReference>
<dbReference type="GO" id="GO:0005524">
    <property type="term" value="F:ATP binding"/>
    <property type="evidence" value="ECO:0007669"/>
    <property type="project" value="UniProtKB-UniRule"/>
</dbReference>
<keyword evidence="16" id="KW-1185">Reference proteome</keyword>
<keyword evidence="8 10" id="KW-0131">Cell cycle</keyword>
<dbReference type="HAMAP" id="MF_02019">
    <property type="entry name" value="MurF"/>
    <property type="match status" value="1"/>
</dbReference>
<evidence type="ECO:0000256" key="4">
    <source>
        <dbReference type="ARBA" id="ARBA00022741"/>
    </source>
</evidence>
<gene>
    <name evidence="10" type="primary">murF</name>
    <name evidence="15" type="ORF">CDQ84_04545</name>
</gene>
<evidence type="ECO:0000256" key="2">
    <source>
        <dbReference type="ARBA" id="ARBA00022598"/>
    </source>
</evidence>
<accession>A0A2K2FJ41</accession>
<comment type="function">
    <text evidence="10 11">Involved in cell wall formation. Catalyzes the final step in the synthesis of UDP-N-acetylmuramoyl-pentapeptide, the precursor of murein.</text>
</comment>
<comment type="caution">
    <text evidence="15">The sequence shown here is derived from an EMBL/GenBank/DDBJ whole genome shotgun (WGS) entry which is preliminary data.</text>
</comment>
<protein>
    <recommendedName>
        <fullName evidence="10 11">UDP-N-acetylmuramoyl-tripeptide--D-alanyl-D-alanine ligase</fullName>
        <ecNumber evidence="10 11">6.3.2.10</ecNumber>
    </recommendedName>
    <alternativeName>
        <fullName evidence="10">D-alanyl-D-alanine-adding enzyme</fullName>
    </alternativeName>
</protein>
<dbReference type="EC" id="6.3.2.10" evidence="10 11"/>
<feature type="domain" description="Mur ligase central" evidence="14">
    <location>
        <begin position="109"/>
        <end position="295"/>
    </location>
</feature>
<dbReference type="RefSeq" id="WP_103080618.1">
    <property type="nucleotide sequence ID" value="NZ_CP021850.1"/>
</dbReference>
<dbReference type="InterPro" id="IPR004101">
    <property type="entry name" value="Mur_ligase_C"/>
</dbReference>
<dbReference type="InterPro" id="IPR035911">
    <property type="entry name" value="MurE/MurF_N"/>
</dbReference>
<dbReference type="InterPro" id="IPR036615">
    <property type="entry name" value="Mur_ligase_C_dom_sf"/>
</dbReference>
<dbReference type="Gene3D" id="3.40.1390.10">
    <property type="entry name" value="MurE/MurF, N-terminal domain"/>
    <property type="match status" value="1"/>
</dbReference>
<dbReference type="NCBIfam" id="TIGR01143">
    <property type="entry name" value="murF"/>
    <property type="match status" value="1"/>
</dbReference>
<evidence type="ECO:0000259" key="12">
    <source>
        <dbReference type="Pfam" id="PF01225"/>
    </source>
</evidence>
<proteinExistence type="inferred from homology"/>